<sequence>MVKSVLRIILSGNTGAGKSASGNVILGRTAFGSEKGSEFVTKFCQEESCTIDGRNVSVLDTPDVFNKSGQEIDLEIKRLKDYIAAGPCVILLVIRLDSRIEDSLTVMEKYEGLFGEECFENGLILFTTDNQTGSNVENLKNKYPKLLTALKKYGNRYHVISNCTNFENRHKSRIFF</sequence>
<dbReference type="AlphaFoldDB" id="A0A0E9WPR7"/>
<protein>
    <recommendedName>
        <fullName evidence="4">AIG1-type G domain-containing protein</fullName>
    </recommendedName>
</protein>
<dbReference type="PANTHER" id="PTHR10903:SF184">
    <property type="entry name" value="GTP-BINDING PROTEIN A"/>
    <property type="match status" value="1"/>
</dbReference>
<feature type="domain" description="AIG1-type G" evidence="4">
    <location>
        <begin position="3"/>
        <end position="176"/>
    </location>
</feature>
<evidence type="ECO:0000259" key="4">
    <source>
        <dbReference type="PROSITE" id="PS51720"/>
    </source>
</evidence>
<name>A0A0E9WPR7_ANGAN</name>
<dbReference type="GO" id="GO:0005525">
    <property type="term" value="F:GTP binding"/>
    <property type="evidence" value="ECO:0007669"/>
    <property type="project" value="UniProtKB-KW"/>
</dbReference>
<dbReference type="EMBL" id="GBXM01016326">
    <property type="protein sequence ID" value="JAH92251.1"/>
    <property type="molecule type" value="Transcribed_RNA"/>
</dbReference>
<reference evidence="5" key="2">
    <citation type="journal article" date="2015" name="Fish Shellfish Immunol.">
        <title>Early steps in the European eel (Anguilla anguilla)-Vibrio vulnificus interaction in the gills: Role of the RtxA13 toxin.</title>
        <authorList>
            <person name="Callol A."/>
            <person name="Pajuelo D."/>
            <person name="Ebbesson L."/>
            <person name="Teles M."/>
            <person name="MacKenzie S."/>
            <person name="Amaro C."/>
        </authorList>
    </citation>
    <scope>NUCLEOTIDE SEQUENCE</scope>
</reference>
<organism evidence="5">
    <name type="scientific">Anguilla anguilla</name>
    <name type="common">European freshwater eel</name>
    <name type="synonym">Muraena anguilla</name>
    <dbReference type="NCBI Taxonomy" id="7936"/>
    <lineage>
        <taxon>Eukaryota</taxon>
        <taxon>Metazoa</taxon>
        <taxon>Chordata</taxon>
        <taxon>Craniata</taxon>
        <taxon>Vertebrata</taxon>
        <taxon>Euteleostomi</taxon>
        <taxon>Actinopterygii</taxon>
        <taxon>Neopterygii</taxon>
        <taxon>Teleostei</taxon>
        <taxon>Anguilliformes</taxon>
        <taxon>Anguillidae</taxon>
        <taxon>Anguilla</taxon>
    </lineage>
</organism>
<dbReference type="PANTHER" id="PTHR10903">
    <property type="entry name" value="GTPASE, IMAP FAMILY MEMBER-RELATED"/>
    <property type="match status" value="1"/>
</dbReference>
<keyword evidence="2" id="KW-0547">Nucleotide-binding</keyword>
<evidence type="ECO:0000313" key="5">
    <source>
        <dbReference type="EMBL" id="JAH92251.1"/>
    </source>
</evidence>
<dbReference type="InterPro" id="IPR006703">
    <property type="entry name" value="G_AIG1"/>
</dbReference>
<reference evidence="5" key="1">
    <citation type="submission" date="2014-11" db="EMBL/GenBank/DDBJ databases">
        <authorList>
            <person name="Amaro Gonzalez C."/>
        </authorList>
    </citation>
    <scope>NUCLEOTIDE SEQUENCE</scope>
</reference>
<dbReference type="PROSITE" id="PS51720">
    <property type="entry name" value="G_AIG1"/>
    <property type="match status" value="1"/>
</dbReference>
<evidence type="ECO:0000256" key="2">
    <source>
        <dbReference type="ARBA" id="ARBA00022741"/>
    </source>
</evidence>
<keyword evidence="3" id="KW-0342">GTP-binding</keyword>
<dbReference type="InterPro" id="IPR027417">
    <property type="entry name" value="P-loop_NTPase"/>
</dbReference>
<accession>A0A0E9WPR7</accession>
<dbReference type="Pfam" id="PF04548">
    <property type="entry name" value="AIG1"/>
    <property type="match status" value="1"/>
</dbReference>
<proteinExistence type="inferred from homology"/>
<dbReference type="SUPFAM" id="SSF52540">
    <property type="entry name" value="P-loop containing nucleoside triphosphate hydrolases"/>
    <property type="match status" value="1"/>
</dbReference>
<evidence type="ECO:0000256" key="3">
    <source>
        <dbReference type="ARBA" id="ARBA00023134"/>
    </source>
</evidence>
<dbReference type="InterPro" id="IPR045058">
    <property type="entry name" value="GIMA/IAN/Toc"/>
</dbReference>
<evidence type="ECO:0000256" key="1">
    <source>
        <dbReference type="ARBA" id="ARBA00008535"/>
    </source>
</evidence>
<dbReference type="Gene3D" id="3.40.50.300">
    <property type="entry name" value="P-loop containing nucleotide triphosphate hydrolases"/>
    <property type="match status" value="1"/>
</dbReference>
<comment type="similarity">
    <text evidence="1">Belongs to the TRAFAC class TrmE-Era-EngA-EngB-Septin-like GTPase superfamily. AIG1/Toc34/Toc159-like paraseptin GTPase family. IAN subfamily.</text>
</comment>